<dbReference type="Proteomes" id="UP000319941">
    <property type="component" value="Unassembled WGS sequence"/>
</dbReference>
<dbReference type="SUPFAM" id="SSF53686">
    <property type="entry name" value="Tryptophan synthase beta subunit-like PLP-dependent enzymes"/>
    <property type="match status" value="1"/>
</dbReference>
<dbReference type="PANTHER" id="PTHR43780">
    <property type="entry name" value="1-AMINOCYCLOPROPANE-1-CARBOXYLATE DEAMINASE-RELATED"/>
    <property type="match status" value="1"/>
</dbReference>
<evidence type="ECO:0000313" key="6">
    <source>
        <dbReference type="EMBL" id="TVU72851.1"/>
    </source>
</evidence>
<feature type="domain" description="Tryptophan synthase beta chain-like PALP" evidence="5">
    <location>
        <begin position="110"/>
        <end position="364"/>
    </location>
</feature>
<evidence type="ECO:0000256" key="4">
    <source>
        <dbReference type="SAM" id="MobiDB-lite"/>
    </source>
</evidence>
<evidence type="ECO:0000259" key="5">
    <source>
        <dbReference type="Pfam" id="PF00291"/>
    </source>
</evidence>
<dbReference type="OrthoDB" id="9801249at2"/>
<dbReference type="STRING" id="553385.GCA_000591415_03305"/>
<dbReference type="Pfam" id="PF00291">
    <property type="entry name" value="PALP"/>
    <property type="match status" value="1"/>
</dbReference>
<name>A0A558HUP8_9GAMM</name>
<evidence type="ECO:0000256" key="2">
    <source>
        <dbReference type="ARBA" id="ARBA00008639"/>
    </source>
</evidence>
<dbReference type="AlphaFoldDB" id="A0A558HUP8"/>
<dbReference type="EMBL" id="VNFH01000002">
    <property type="protein sequence ID" value="TVU72851.1"/>
    <property type="molecule type" value="Genomic_DNA"/>
</dbReference>
<dbReference type="PANTHER" id="PTHR43780:SF2">
    <property type="entry name" value="1-AMINOCYCLOPROPANE-1-CARBOXYLATE DEAMINASE-RELATED"/>
    <property type="match status" value="1"/>
</dbReference>
<organism evidence="6 7">
    <name type="scientific">Cobetia crustatorum</name>
    <dbReference type="NCBI Taxonomy" id="553385"/>
    <lineage>
        <taxon>Bacteria</taxon>
        <taxon>Pseudomonadati</taxon>
        <taxon>Pseudomonadota</taxon>
        <taxon>Gammaproteobacteria</taxon>
        <taxon>Oceanospirillales</taxon>
        <taxon>Halomonadaceae</taxon>
        <taxon>Cobetia</taxon>
    </lineage>
</organism>
<dbReference type="InterPro" id="IPR001926">
    <property type="entry name" value="TrpB-like_PALP"/>
</dbReference>
<sequence>MSPHAAASRQTSDETQPLDADVPASQQEASRMGGSEEQSPPSCASLPSFPPHSPSLSSSPLCQHSPPALENLLDLFTPPPVERLDWSMAHDAGVIVECLRADTLDNEISGNKAWKLRLPLARALSEGCGIISCGGGWSNHLHALAAAGTRLGIATHGLVRGHPEAPLTPTLADARANGMQLSFISRAEYKQRDQEDFAARHGDGLWVPEGGGSIDGVAGLAPLAEALVAPLAGSPAPQLVLLACGSGTTLAGVLSTLGERDGLRVVGVPTMNHGDQLYHRVRRLLAESGGSEQQTPEWGLWLGAQAGGFAKAPAWLIDFIQRFEAETGLEIEPVYTAKLFAALAHHLANGLIAPGTRVRVLHTGGLQGRRGYPALNLA</sequence>
<dbReference type="InterPro" id="IPR036052">
    <property type="entry name" value="TrpB-like_PALP_sf"/>
</dbReference>
<evidence type="ECO:0000313" key="7">
    <source>
        <dbReference type="Proteomes" id="UP000319941"/>
    </source>
</evidence>
<comment type="cofactor">
    <cofactor evidence="1">
        <name>pyridoxal 5'-phosphate</name>
        <dbReference type="ChEBI" id="CHEBI:597326"/>
    </cofactor>
</comment>
<dbReference type="GO" id="GO:0019148">
    <property type="term" value="F:D-cysteine desulfhydrase activity"/>
    <property type="evidence" value="ECO:0007669"/>
    <property type="project" value="TreeGrafter"/>
</dbReference>
<dbReference type="Gene3D" id="3.40.50.1100">
    <property type="match status" value="2"/>
</dbReference>
<accession>A0A558HUP8</accession>
<keyword evidence="7" id="KW-1185">Reference proteome</keyword>
<reference evidence="6 7" key="1">
    <citation type="submission" date="2019-07" db="EMBL/GenBank/DDBJ databases">
        <title>Diversity of Bacteria from Kongsfjorden, Arctic.</title>
        <authorList>
            <person name="Yu Y."/>
        </authorList>
    </citation>
    <scope>NUCLEOTIDE SEQUENCE [LARGE SCALE GENOMIC DNA]</scope>
    <source>
        <strain evidence="6 7">SM1923</strain>
    </source>
</reference>
<comment type="similarity">
    <text evidence="2">Belongs to the ACC deaminase/D-cysteine desulfhydrase family.</text>
</comment>
<evidence type="ECO:0000256" key="3">
    <source>
        <dbReference type="ARBA" id="ARBA00022898"/>
    </source>
</evidence>
<gene>
    <name evidence="6" type="ORF">FQP86_04110</name>
</gene>
<dbReference type="InterPro" id="IPR027278">
    <property type="entry name" value="ACCD_DCysDesulf"/>
</dbReference>
<proteinExistence type="inferred from homology"/>
<comment type="caution">
    <text evidence="6">The sequence shown here is derived from an EMBL/GenBank/DDBJ whole genome shotgun (WGS) entry which is preliminary data.</text>
</comment>
<feature type="compositionally biased region" description="Low complexity" evidence="4">
    <location>
        <begin position="54"/>
        <end position="63"/>
    </location>
</feature>
<protein>
    <submittedName>
        <fullName evidence="6">Pyridoxal-phosphate dependent enzyme</fullName>
    </submittedName>
</protein>
<dbReference type="RefSeq" id="WP_084488164.1">
    <property type="nucleotide sequence ID" value="NZ_CAWOWR010000076.1"/>
</dbReference>
<keyword evidence="3" id="KW-0663">Pyridoxal phosphate</keyword>
<feature type="region of interest" description="Disordered" evidence="4">
    <location>
        <begin position="1"/>
        <end position="63"/>
    </location>
</feature>
<evidence type="ECO:0000256" key="1">
    <source>
        <dbReference type="ARBA" id="ARBA00001933"/>
    </source>
</evidence>